<reference evidence="3" key="1">
    <citation type="journal article" date="2014" name="Proc. Natl. Acad. Sci. U.S.A.">
        <title>Extensive sampling of basidiomycete genomes demonstrates inadequacy of the white-rot/brown-rot paradigm for wood decay fungi.</title>
        <authorList>
            <person name="Riley R."/>
            <person name="Salamov A.A."/>
            <person name="Brown D.W."/>
            <person name="Nagy L.G."/>
            <person name="Floudas D."/>
            <person name="Held B.W."/>
            <person name="Levasseur A."/>
            <person name="Lombard V."/>
            <person name="Morin E."/>
            <person name="Otillar R."/>
            <person name="Lindquist E.A."/>
            <person name="Sun H."/>
            <person name="LaButti K.M."/>
            <person name="Schmutz J."/>
            <person name="Jabbour D."/>
            <person name="Luo H."/>
            <person name="Baker S.E."/>
            <person name="Pisabarro A.G."/>
            <person name="Walton J.D."/>
            <person name="Blanchette R.A."/>
            <person name="Henrissat B."/>
            <person name="Martin F."/>
            <person name="Cullen D."/>
            <person name="Hibbett D.S."/>
            <person name="Grigoriev I.V."/>
        </authorList>
    </citation>
    <scope>NUCLEOTIDE SEQUENCE [LARGE SCALE GENOMIC DNA]</scope>
    <source>
        <strain evidence="3">FD-172 SS1</strain>
    </source>
</reference>
<dbReference type="HOGENOM" id="CLU_084810_0_0_1"/>
<gene>
    <name evidence="2" type="ORF">BOTBODRAFT_177284</name>
</gene>
<evidence type="ECO:0000313" key="3">
    <source>
        <dbReference type="Proteomes" id="UP000027195"/>
    </source>
</evidence>
<dbReference type="AlphaFoldDB" id="A0A067M9S0"/>
<dbReference type="STRING" id="930990.A0A067M9S0"/>
<evidence type="ECO:0000313" key="2">
    <source>
        <dbReference type="EMBL" id="KDQ11445.1"/>
    </source>
</evidence>
<dbReference type="InParanoid" id="A0A067M9S0"/>
<proteinExistence type="predicted"/>
<feature type="compositionally biased region" description="Low complexity" evidence="1">
    <location>
        <begin position="14"/>
        <end position="29"/>
    </location>
</feature>
<dbReference type="Proteomes" id="UP000027195">
    <property type="component" value="Unassembled WGS sequence"/>
</dbReference>
<keyword evidence="3" id="KW-1185">Reference proteome</keyword>
<dbReference type="OrthoDB" id="2740733at2759"/>
<accession>A0A067M9S0</accession>
<feature type="region of interest" description="Disordered" evidence="1">
    <location>
        <begin position="1"/>
        <end position="34"/>
    </location>
</feature>
<sequence>MDSDSDSDDSADRNGNTGSNGNNTSPGSTDLADATLALSKEEMEQRRIAEGFTSLKWLNTNSTPKTNEEIREIQMSTWKSSVYGHFEHKPKIIIHTKSGKKMYIFKCQKPGKLHRRTIERARNHTTTTNLRKHEQRCTGTTTKPLLKYSRKLLRLKLAQWCAKRRWPFALVNDDEFEEIMQILWTDVELPSSKTISCNIKEFKLETDKNVCKFLQVYALH</sequence>
<dbReference type="EMBL" id="KL198058">
    <property type="protein sequence ID" value="KDQ11445.1"/>
    <property type="molecule type" value="Genomic_DNA"/>
</dbReference>
<dbReference type="SUPFAM" id="SSF140996">
    <property type="entry name" value="Hermes dimerisation domain"/>
    <property type="match status" value="1"/>
</dbReference>
<evidence type="ECO:0000256" key="1">
    <source>
        <dbReference type="SAM" id="MobiDB-lite"/>
    </source>
</evidence>
<protein>
    <submittedName>
        <fullName evidence="2">Uncharacterized protein</fullName>
    </submittedName>
</protein>
<organism evidence="2 3">
    <name type="scientific">Botryobasidium botryosum (strain FD-172 SS1)</name>
    <dbReference type="NCBI Taxonomy" id="930990"/>
    <lineage>
        <taxon>Eukaryota</taxon>
        <taxon>Fungi</taxon>
        <taxon>Dikarya</taxon>
        <taxon>Basidiomycota</taxon>
        <taxon>Agaricomycotina</taxon>
        <taxon>Agaricomycetes</taxon>
        <taxon>Cantharellales</taxon>
        <taxon>Botryobasidiaceae</taxon>
        <taxon>Botryobasidium</taxon>
    </lineage>
</organism>
<name>A0A067M9S0_BOTB1</name>